<evidence type="ECO:0000313" key="14">
    <source>
        <dbReference type="EMBL" id="BAU46653.1"/>
    </source>
</evidence>
<keyword evidence="3 12" id="KW-0479">Metal-binding</keyword>
<dbReference type="OrthoDB" id="9759544at2"/>
<dbReference type="InterPro" id="IPR005259">
    <property type="entry name" value="PriA"/>
</dbReference>
<keyword evidence="8 12" id="KW-0067">ATP-binding</keyword>
<dbReference type="GO" id="GO:0008270">
    <property type="term" value="F:zinc ion binding"/>
    <property type="evidence" value="ECO:0007669"/>
    <property type="project" value="UniProtKB-UniRule"/>
</dbReference>
<dbReference type="InterPro" id="IPR011545">
    <property type="entry name" value="DEAD/DEAH_box_helicase_dom"/>
</dbReference>
<accession>A0A1B4V071</accession>
<dbReference type="InterPro" id="IPR027417">
    <property type="entry name" value="P-loop_NTPase"/>
</dbReference>
<dbReference type="PANTHER" id="PTHR30580">
    <property type="entry name" value="PRIMOSOMAL PROTEIN N"/>
    <property type="match status" value="1"/>
</dbReference>
<dbReference type="RefSeq" id="WP_096457168.1">
    <property type="nucleotide sequence ID" value="NZ_AP014936.1"/>
</dbReference>
<dbReference type="GO" id="GO:0043138">
    <property type="term" value="F:3'-5' DNA helicase activity"/>
    <property type="evidence" value="ECO:0007669"/>
    <property type="project" value="UniProtKB-EC"/>
</dbReference>
<dbReference type="GO" id="GO:0006310">
    <property type="term" value="P:DNA recombination"/>
    <property type="evidence" value="ECO:0007669"/>
    <property type="project" value="InterPro"/>
</dbReference>
<proteinExistence type="inferred from homology"/>
<comment type="catalytic activity">
    <reaction evidence="11 12">
        <text>ATP + H2O = ADP + phosphate + H(+)</text>
        <dbReference type="Rhea" id="RHEA:13065"/>
        <dbReference type="ChEBI" id="CHEBI:15377"/>
        <dbReference type="ChEBI" id="CHEBI:15378"/>
        <dbReference type="ChEBI" id="CHEBI:30616"/>
        <dbReference type="ChEBI" id="CHEBI:43474"/>
        <dbReference type="ChEBI" id="CHEBI:456216"/>
        <dbReference type="EC" id="5.6.2.4"/>
    </reaction>
</comment>
<dbReference type="PANTHER" id="PTHR30580:SF0">
    <property type="entry name" value="PRIMOSOMAL PROTEIN N"/>
    <property type="match status" value="1"/>
</dbReference>
<comment type="function">
    <text evidence="12">Initiates the restart of stalled replication forks, which reloads the replicative helicase on sites other than the origin of replication. Recognizes and binds to abandoned replication forks and remodels them to uncover a helicase loading site. Promotes assembly of the primosome at these replication forks.</text>
</comment>
<keyword evidence="6 12" id="KW-0347">Helicase</keyword>
<evidence type="ECO:0000256" key="2">
    <source>
        <dbReference type="ARBA" id="ARBA00022705"/>
    </source>
</evidence>
<dbReference type="Pfam" id="PF18074">
    <property type="entry name" value="PriA_C"/>
    <property type="match status" value="1"/>
</dbReference>
<sequence length="733" mass="80231">MSETPRIVQVAVPAPLRRTFDYLPPSSGDPRPGVRVRVPLGRGRAVVGVVTGTATASSVPTARLKAVLGVLDEEPLLPPEVMDLLTWAADYYHHPIGEVMQSALPVRLRGDRPASAAGDSVWAITAAGRAVNEASLNRTPLRLRLLSALKKEEQGLTADELVRISARWQAGMKALVAAGWVARRERDCLAPVPRTLLPPPALNAAQADAVRAVLASRAFRVFLLHGVTGSGKTEVYLRAIEAVLATGRQTLVLVPEIALTPQLVDRFRSRFGVAIAVLHSGLSDGERACGWLSARAGKAAIVLGTRSAVFTPLPRLGLIVVDEEHDGSYKQQDGFRYSGRDVAVMRARRSGVPIVLGSATPSLESLYQVQRGRYAYLSLPDRAGAANPPALDLLDMRRLAPDESLSRPLRQAIGECLARREQAMLFLNRRGFAPVWFCPDCGWLAPCSRCDARLTLHRASARLRCHHCGAEGPVPKHCPACGSERLRALGEGTERVEGALQRMFPEARIVRIDRDTTRRKGSLESAFARVRAGEADILVGTQMLAKGHDFPNVTLVGVINADQGLYSVDFRAGERLFQQIVQVSGRAGRAEKPGRVLIQTYHPDHGLFGALRLGDYRQFADDALLERREAGYPPFSFLALLRAESSSPGGALKFLGLARSLAERCPRAELEIMDPVPSPMERRAGRHRAQLLVQSRRRAPLHAFLREWLSLLEEAREARRVRWSLDVDPADLY</sequence>
<dbReference type="SMART" id="SM00487">
    <property type="entry name" value="DEXDc"/>
    <property type="match status" value="1"/>
</dbReference>
<keyword evidence="10 12" id="KW-0413">Isomerase</keyword>
<feature type="binding site" evidence="12">
    <location>
        <position position="465"/>
    </location>
    <ligand>
        <name>Zn(2+)</name>
        <dbReference type="ChEBI" id="CHEBI:29105"/>
        <label>2</label>
    </ligand>
</feature>
<feature type="binding site" evidence="12">
    <location>
        <position position="447"/>
    </location>
    <ligand>
        <name>Zn(2+)</name>
        <dbReference type="ChEBI" id="CHEBI:29105"/>
        <label>2</label>
    </ligand>
</feature>
<comment type="subunit">
    <text evidence="12">Component of the replication restart primosome.</text>
</comment>
<gene>
    <name evidence="12" type="primary">priA</name>
    <name evidence="14" type="ORF">SVA_0071</name>
</gene>
<dbReference type="GO" id="GO:0003677">
    <property type="term" value="F:DNA binding"/>
    <property type="evidence" value="ECO:0007669"/>
    <property type="project" value="UniProtKB-UniRule"/>
</dbReference>
<dbReference type="InterPro" id="IPR040498">
    <property type="entry name" value="PriA_CRR"/>
</dbReference>
<name>A0A1B4V071_9GAMM</name>
<feature type="binding site" evidence="12">
    <location>
        <position position="450"/>
    </location>
    <ligand>
        <name>Zn(2+)</name>
        <dbReference type="ChEBI" id="CHEBI:29105"/>
        <label>2</label>
    </ligand>
</feature>
<dbReference type="FunFam" id="3.40.1440.60:FF:000001">
    <property type="entry name" value="Primosomal protein N"/>
    <property type="match status" value="1"/>
</dbReference>
<organism evidence="14 15">
    <name type="scientific">Sulfurifustis variabilis</name>
    <dbReference type="NCBI Taxonomy" id="1675686"/>
    <lineage>
        <taxon>Bacteria</taxon>
        <taxon>Pseudomonadati</taxon>
        <taxon>Pseudomonadota</taxon>
        <taxon>Gammaproteobacteria</taxon>
        <taxon>Acidiferrobacterales</taxon>
        <taxon>Acidiferrobacteraceae</taxon>
        <taxon>Sulfurifustis</taxon>
    </lineage>
</organism>
<reference evidence="14 15" key="1">
    <citation type="submission" date="2015-08" db="EMBL/GenBank/DDBJ databases">
        <title>Complete genome sequence of Sulfurifustis variabilis.</title>
        <authorList>
            <person name="Miura A."/>
            <person name="Kojima H."/>
            <person name="Fukui M."/>
        </authorList>
    </citation>
    <scope>NUCLEOTIDE SEQUENCE [LARGE SCALE GENOMIC DNA]</scope>
    <source>
        <strain evidence="15">skN76</strain>
    </source>
</reference>
<dbReference type="InterPro" id="IPR014001">
    <property type="entry name" value="Helicase_ATP-bd"/>
</dbReference>
<dbReference type="NCBIfam" id="TIGR00595">
    <property type="entry name" value="priA"/>
    <property type="match status" value="1"/>
</dbReference>
<evidence type="ECO:0000259" key="13">
    <source>
        <dbReference type="PROSITE" id="PS51192"/>
    </source>
</evidence>
<dbReference type="GO" id="GO:0006302">
    <property type="term" value="P:double-strand break repair"/>
    <property type="evidence" value="ECO:0007669"/>
    <property type="project" value="InterPro"/>
</dbReference>
<dbReference type="Pfam" id="PF00271">
    <property type="entry name" value="Helicase_C"/>
    <property type="match status" value="1"/>
</dbReference>
<dbReference type="InterPro" id="IPR041222">
    <property type="entry name" value="PriA_3primeBD"/>
</dbReference>
<dbReference type="GO" id="GO:0016887">
    <property type="term" value="F:ATP hydrolysis activity"/>
    <property type="evidence" value="ECO:0007669"/>
    <property type="project" value="RHEA"/>
</dbReference>
<dbReference type="GO" id="GO:1990077">
    <property type="term" value="C:primosome complex"/>
    <property type="evidence" value="ECO:0007669"/>
    <property type="project" value="UniProtKB-UniRule"/>
</dbReference>
<comment type="cofactor">
    <cofactor evidence="12">
        <name>Zn(2+)</name>
        <dbReference type="ChEBI" id="CHEBI:29105"/>
    </cofactor>
    <text evidence="12">Binds 2 zinc ions per subunit.</text>
</comment>
<dbReference type="InterPro" id="IPR041236">
    <property type="entry name" value="PriA_C"/>
</dbReference>
<comment type="similarity">
    <text evidence="12">Belongs to the helicase family. PriA subfamily.</text>
</comment>
<dbReference type="EC" id="5.6.2.4" evidence="12"/>
<feature type="domain" description="Helicase ATP-binding" evidence="13">
    <location>
        <begin position="213"/>
        <end position="379"/>
    </location>
</feature>
<keyword evidence="1 12" id="KW-0639">Primosome</keyword>
<dbReference type="HAMAP" id="MF_00983">
    <property type="entry name" value="PriA"/>
    <property type="match status" value="1"/>
</dbReference>
<dbReference type="SMART" id="SM00490">
    <property type="entry name" value="HELICc"/>
    <property type="match status" value="1"/>
</dbReference>
<evidence type="ECO:0000256" key="9">
    <source>
        <dbReference type="ARBA" id="ARBA00023125"/>
    </source>
</evidence>
<evidence type="ECO:0000313" key="15">
    <source>
        <dbReference type="Proteomes" id="UP000218899"/>
    </source>
</evidence>
<evidence type="ECO:0000256" key="4">
    <source>
        <dbReference type="ARBA" id="ARBA00022741"/>
    </source>
</evidence>
<dbReference type="GO" id="GO:0006269">
    <property type="term" value="P:DNA replication, synthesis of primer"/>
    <property type="evidence" value="ECO:0007669"/>
    <property type="project" value="UniProtKB-KW"/>
</dbReference>
<dbReference type="InterPro" id="IPR001650">
    <property type="entry name" value="Helicase_C-like"/>
</dbReference>
<keyword evidence="4 12" id="KW-0547">Nucleotide-binding</keyword>
<evidence type="ECO:0000256" key="7">
    <source>
        <dbReference type="ARBA" id="ARBA00022833"/>
    </source>
</evidence>
<comment type="catalytic activity">
    <reaction evidence="12">
        <text>Couples ATP hydrolysis with the unwinding of duplex DNA by translocating in the 3'-5' direction.</text>
        <dbReference type="EC" id="5.6.2.4"/>
    </reaction>
</comment>
<dbReference type="FunFam" id="3.40.50.300:FF:000489">
    <property type="entry name" value="Primosome assembly protein PriA"/>
    <property type="match status" value="1"/>
</dbReference>
<protein>
    <recommendedName>
        <fullName evidence="12">Replication restart protein PriA</fullName>
    </recommendedName>
    <alternativeName>
        <fullName evidence="12">ATP-dependent DNA helicase PriA</fullName>
        <ecNumber evidence="12">5.6.2.4</ecNumber>
    </alternativeName>
    <alternativeName>
        <fullName evidence="12">DNA 3'-5' helicase PriA</fullName>
    </alternativeName>
</protein>
<feature type="binding site" evidence="12">
    <location>
        <position position="478"/>
    </location>
    <ligand>
        <name>Zn(2+)</name>
        <dbReference type="ChEBI" id="CHEBI:29105"/>
        <label>1</label>
    </ligand>
</feature>
<dbReference type="CDD" id="cd18804">
    <property type="entry name" value="SF2_C_priA"/>
    <property type="match status" value="1"/>
</dbReference>
<dbReference type="Pfam" id="PF00270">
    <property type="entry name" value="DEAD"/>
    <property type="match status" value="1"/>
</dbReference>
<dbReference type="GO" id="GO:0005524">
    <property type="term" value="F:ATP binding"/>
    <property type="evidence" value="ECO:0007669"/>
    <property type="project" value="UniProtKB-UniRule"/>
</dbReference>
<evidence type="ECO:0000256" key="11">
    <source>
        <dbReference type="ARBA" id="ARBA00048988"/>
    </source>
</evidence>
<feature type="binding site" evidence="12">
    <location>
        <position position="481"/>
    </location>
    <ligand>
        <name>Zn(2+)</name>
        <dbReference type="ChEBI" id="CHEBI:29105"/>
        <label>1</label>
    </ligand>
</feature>
<keyword evidence="2 12" id="KW-0235">DNA replication</keyword>
<dbReference type="PROSITE" id="PS51192">
    <property type="entry name" value="HELICASE_ATP_BIND_1"/>
    <property type="match status" value="1"/>
</dbReference>
<dbReference type="NCBIfam" id="NF004067">
    <property type="entry name" value="PRK05580.1-4"/>
    <property type="match status" value="1"/>
</dbReference>
<dbReference type="AlphaFoldDB" id="A0A1B4V071"/>
<keyword evidence="7 12" id="KW-0862">Zinc</keyword>
<dbReference type="Gene3D" id="3.40.1440.60">
    <property type="entry name" value="PriA, 3(prime) DNA-binding domain"/>
    <property type="match status" value="1"/>
</dbReference>
<dbReference type="GO" id="GO:0006270">
    <property type="term" value="P:DNA replication initiation"/>
    <property type="evidence" value="ECO:0007669"/>
    <property type="project" value="TreeGrafter"/>
</dbReference>
<evidence type="ECO:0000256" key="12">
    <source>
        <dbReference type="HAMAP-Rule" id="MF_00983"/>
    </source>
</evidence>
<dbReference type="KEGG" id="sva:SVA_0071"/>
<evidence type="ECO:0000256" key="1">
    <source>
        <dbReference type="ARBA" id="ARBA00022515"/>
    </source>
</evidence>
<dbReference type="EMBL" id="AP014936">
    <property type="protein sequence ID" value="BAU46653.1"/>
    <property type="molecule type" value="Genomic_DNA"/>
</dbReference>
<dbReference type="Proteomes" id="UP000218899">
    <property type="component" value="Chromosome"/>
</dbReference>
<dbReference type="Pfam" id="PF18319">
    <property type="entry name" value="Zn_ribbon_PriA"/>
    <property type="match status" value="1"/>
</dbReference>
<evidence type="ECO:0000256" key="5">
    <source>
        <dbReference type="ARBA" id="ARBA00022801"/>
    </source>
</evidence>
<dbReference type="Pfam" id="PF17764">
    <property type="entry name" value="PriA_3primeBD"/>
    <property type="match status" value="1"/>
</dbReference>
<evidence type="ECO:0000256" key="6">
    <source>
        <dbReference type="ARBA" id="ARBA00022806"/>
    </source>
</evidence>
<evidence type="ECO:0000256" key="3">
    <source>
        <dbReference type="ARBA" id="ARBA00022723"/>
    </source>
</evidence>
<dbReference type="SUPFAM" id="SSF52540">
    <property type="entry name" value="P-loop containing nucleoside triphosphate hydrolases"/>
    <property type="match status" value="2"/>
</dbReference>
<keyword evidence="15" id="KW-1185">Reference proteome</keyword>
<keyword evidence="5 12" id="KW-0378">Hydrolase</keyword>
<feature type="binding site" evidence="12">
    <location>
        <position position="468"/>
    </location>
    <ligand>
        <name>Zn(2+)</name>
        <dbReference type="ChEBI" id="CHEBI:29105"/>
        <label>2</label>
    </ligand>
</feature>
<evidence type="ECO:0000256" key="10">
    <source>
        <dbReference type="ARBA" id="ARBA00023235"/>
    </source>
</evidence>
<feature type="binding site" evidence="12">
    <location>
        <position position="441"/>
    </location>
    <ligand>
        <name>Zn(2+)</name>
        <dbReference type="ChEBI" id="CHEBI:29105"/>
        <label>1</label>
    </ligand>
</feature>
<feature type="binding site" evidence="12">
    <location>
        <position position="438"/>
    </location>
    <ligand>
        <name>Zn(2+)</name>
        <dbReference type="ChEBI" id="CHEBI:29105"/>
        <label>1</label>
    </ligand>
</feature>
<dbReference type="CDD" id="cd17929">
    <property type="entry name" value="DEXHc_priA"/>
    <property type="match status" value="1"/>
</dbReference>
<evidence type="ECO:0000256" key="8">
    <source>
        <dbReference type="ARBA" id="ARBA00022840"/>
    </source>
</evidence>
<keyword evidence="9 12" id="KW-0238">DNA-binding</keyword>
<dbReference type="InterPro" id="IPR042115">
    <property type="entry name" value="PriA_3primeBD_sf"/>
</dbReference>
<dbReference type="Gene3D" id="3.40.50.300">
    <property type="entry name" value="P-loop containing nucleotide triphosphate hydrolases"/>
    <property type="match status" value="2"/>
</dbReference>